<dbReference type="Proteomes" id="UP001516351">
    <property type="component" value="Unassembled WGS sequence"/>
</dbReference>
<organism evidence="2 3">
    <name type="scientific">Asaia spathodeae</name>
    <dbReference type="NCBI Taxonomy" id="657016"/>
    <lineage>
        <taxon>Bacteria</taxon>
        <taxon>Pseudomonadati</taxon>
        <taxon>Pseudomonadota</taxon>
        <taxon>Alphaproteobacteria</taxon>
        <taxon>Acetobacterales</taxon>
        <taxon>Acetobacteraceae</taxon>
        <taxon>Asaia</taxon>
    </lineage>
</organism>
<keyword evidence="3" id="KW-1185">Reference proteome</keyword>
<gene>
    <name evidence="2" type="ORF">HW542_15655</name>
</gene>
<dbReference type="SUPFAM" id="SSF51294">
    <property type="entry name" value="Hedgehog/intein (Hint) domain"/>
    <property type="match status" value="1"/>
</dbReference>
<dbReference type="InterPro" id="IPR036844">
    <property type="entry name" value="Hint_dom_sf"/>
</dbReference>
<comment type="caution">
    <text evidence="2">The sequence shown here is derived from an EMBL/GenBank/DDBJ whole genome shotgun (WGS) entry which is preliminary data.</text>
</comment>
<reference evidence="2 3" key="1">
    <citation type="submission" date="2020-06" db="EMBL/GenBank/DDBJ databases">
        <title>Synonyms of Asaia species.</title>
        <authorList>
            <person name="Sombolestani A."/>
        </authorList>
    </citation>
    <scope>NUCLEOTIDE SEQUENCE [LARGE SCALE GENOMIC DNA]</scope>
    <source>
        <strain evidence="2 3">LMG 27047</strain>
    </source>
</reference>
<dbReference type="Pfam" id="PF13403">
    <property type="entry name" value="Hint_2"/>
    <property type="match status" value="1"/>
</dbReference>
<dbReference type="InterPro" id="IPR028992">
    <property type="entry name" value="Hedgehog/Intein_dom"/>
</dbReference>
<accession>A0ABX2P8F1</accession>
<protein>
    <submittedName>
        <fullName evidence="2">Hint domain-containing protein</fullName>
    </submittedName>
</protein>
<evidence type="ECO:0000259" key="1">
    <source>
        <dbReference type="Pfam" id="PF13403"/>
    </source>
</evidence>
<dbReference type="Gene3D" id="2.170.16.10">
    <property type="entry name" value="Hedgehog/Intein (Hint) domain"/>
    <property type="match status" value="1"/>
</dbReference>
<proteinExistence type="predicted"/>
<evidence type="ECO:0000313" key="2">
    <source>
        <dbReference type="EMBL" id="NVN48236.1"/>
    </source>
</evidence>
<dbReference type="EMBL" id="JABXXV010000012">
    <property type="protein sequence ID" value="NVN48236.1"/>
    <property type="molecule type" value="Genomic_DNA"/>
</dbReference>
<evidence type="ECO:0000313" key="3">
    <source>
        <dbReference type="Proteomes" id="UP001516351"/>
    </source>
</evidence>
<dbReference type="RefSeq" id="WP_267311717.1">
    <property type="nucleotide sequence ID" value="NZ_JABXXU010000013.1"/>
</dbReference>
<name>A0ABX2P8F1_9PROT</name>
<feature type="domain" description="Hedgehog/Intein (Hint)" evidence="1">
    <location>
        <begin position="181"/>
        <end position="320"/>
    </location>
</feature>
<sequence>MTSNERKVDLRKYRNVLQQKATYPGQYYIFCNSGRIAVVAYYNGLPIGVHLDLYASALVSGKIRIGYTEYNIRDTRNNAPASAADMLFTVTNGLLMFGGSRIEGFFSNPSIDNAFFIITDKSIIFISTDPNASGYRTVQYHKSIWGTSNSYMTVNNVRYSYTPSLTGINFDSIIPPEDINVCFLSGTMITTQNGRQPVEDIKSGDMVAVNNSTGISFEPVMWVGSARCKVSPELPDDESGYPVRIQANAFEASVPDEDLLVTSEHCFLFDGCLIPIRMLVNGSTIRYEKKIQEYDYYHITTETHSILSANNAPAESYLDTGNSYKFAGNKGKKGCALDQKLNWADHAAAPLNTDCDFVKPVFERLVARAQNLGFEAGFAFSNSSLQLDIHLRSSCGRRIDPIRAQGEIYVFNLRPGSDAYWLCSGAARPCDMIGPFLDDRRRLGVLVGDITIFNKNSMIQFQEHVKNPRLLGWHQSDAPSMRWTNGEAFLPIKLEGGLDPVILSMSVISTIDNII</sequence>